<name>A0A1H2SG54_9PSEU</name>
<protein>
    <submittedName>
        <fullName evidence="2">TIGR02678 family protein</fullName>
    </submittedName>
</protein>
<dbReference type="RefSeq" id="WP_091285402.1">
    <property type="nucleotide sequence ID" value="NZ_FNON01000001.1"/>
</dbReference>
<dbReference type="EMBL" id="FNON01000001">
    <property type="protein sequence ID" value="SDW30683.1"/>
    <property type="molecule type" value="Genomic_DNA"/>
</dbReference>
<organism evidence="2 3">
    <name type="scientific">Amycolatopsis xylanica</name>
    <dbReference type="NCBI Taxonomy" id="589385"/>
    <lineage>
        <taxon>Bacteria</taxon>
        <taxon>Bacillati</taxon>
        <taxon>Actinomycetota</taxon>
        <taxon>Actinomycetes</taxon>
        <taxon>Pseudonocardiales</taxon>
        <taxon>Pseudonocardiaceae</taxon>
        <taxon>Amycolatopsis</taxon>
    </lineage>
</organism>
<dbReference type="InterPro" id="IPR013494">
    <property type="entry name" value="CHP02678"/>
</dbReference>
<dbReference type="STRING" id="589385.SAMN05421504_101214"/>
<keyword evidence="3" id="KW-1185">Reference proteome</keyword>
<dbReference type="OrthoDB" id="141582at2"/>
<dbReference type="Proteomes" id="UP000199515">
    <property type="component" value="Unassembled WGS sequence"/>
</dbReference>
<feature type="region of interest" description="Disordered" evidence="1">
    <location>
        <begin position="223"/>
        <end position="248"/>
    </location>
</feature>
<evidence type="ECO:0000313" key="2">
    <source>
        <dbReference type="EMBL" id="SDW30683.1"/>
    </source>
</evidence>
<sequence length="434" mass="48149">MRHEELLHPDLADCARRLIARGRLLAEREPELYRAAVRGRAELAGFFASELGWSVDVLEPADMVRLHKRRVDVPSQRGPRLRRDGRESNNTAPRLVLILTALACEQLWRRPRMTLNDLLQAVAQVCAEDSEQGLLPRLPVVPGDGVSKREALANRQSLVDALRILEADGTITIEGDLDRAVADNASDGVVAASRDRLAAKFSSLSPSLLKLTQLPPNRHAAALTSDQLLEDEEPADEPGTRGETTMRRRRAIRRLVDDPGADPVLDEYLQTSTGRNRALNVLHALKLVGTVRHDWWQVSDPTGLGSTLDFPNGRRNERQAALALLDHLGNRALIDDRSERPLAISEIVELFEQVRVRLPRWASAYEGRLPALARAAAAELVDNGFLIDMTANGELDECCWRPTPAVRMWRIKLISRPPVAEPPATLFDPPEGAV</sequence>
<dbReference type="AlphaFoldDB" id="A0A1H2SG54"/>
<accession>A0A1H2SG54</accession>
<reference evidence="2 3" key="1">
    <citation type="submission" date="2016-10" db="EMBL/GenBank/DDBJ databases">
        <authorList>
            <person name="de Groot N.N."/>
        </authorList>
    </citation>
    <scope>NUCLEOTIDE SEQUENCE [LARGE SCALE GENOMIC DNA]</scope>
    <source>
        <strain evidence="2 3">CPCC 202699</strain>
    </source>
</reference>
<gene>
    <name evidence="2" type="ORF">SAMN05421504_101214</name>
</gene>
<proteinExistence type="predicted"/>
<evidence type="ECO:0000313" key="3">
    <source>
        <dbReference type="Proteomes" id="UP000199515"/>
    </source>
</evidence>
<evidence type="ECO:0000256" key="1">
    <source>
        <dbReference type="SAM" id="MobiDB-lite"/>
    </source>
</evidence>
<dbReference type="Pfam" id="PF09661">
    <property type="entry name" value="DUF2398"/>
    <property type="match status" value="1"/>
</dbReference>